<comment type="caution">
    <text evidence="2">The sequence shown here is derived from an EMBL/GenBank/DDBJ whole genome shotgun (WGS) entry which is preliminary data.</text>
</comment>
<evidence type="ECO:0000313" key="3">
    <source>
        <dbReference type="Proteomes" id="UP000050525"/>
    </source>
</evidence>
<name>A0A151PHD0_ALLMI</name>
<dbReference type="EMBL" id="AKHW03000209">
    <property type="protein sequence ID" value="KYO48362.1"/>
    <property type="molecule type" value="Genomic_DNA"/>
</dbReference>
<evidence type="ECO:0000313" key="2">
    <source>
        <dbReference type="EMBL" id="KYO48362.1"/>
    </source>
</evidence>
<gene>
    <name evidence="2" type="ORF">Y1Q_0017127</name>
</gene>
<proteinExistence type="predicted"/>
<accession>A0A151PHD0</accession>
<keyword evidence="3" id="KW-1185">Reference proteome</keyword>
<keyword evidence="1" id="KW-0472">Membrane</keyword>
<organism evidence="2 3">
    <name type="scientific">Alligator mississippiensis</name>
    <name type="common">American alligator</name>
    <dbReference type="NCBI Taxonomy" id="8496"/>
    <lineage>
        <taxon>Eukaryota</taxon>
        <taxon>Metazoa</taxon>
        <taxon>Chordata</taxon>
        <taxon>Craniata</taxon>
        <taxon>Vertebrata</taxon>
        <taxon>Euteleostomi</taxon>
        <taxon>Archelosauria</taxon>
        <taxon>Archosauria</taxon>
        <taxon>Crocodylia</taxon>
        <taxon>Alligatoridae</taxon>
        <taxon>Alligatorinae</taxon>
        <taxon>Alligator</taxon>
    </lineage>
</organism>
<keyword evidence="1" id="KW-0812">Transmembrane</keyword>
<feature type="transmembrane region" description="Helical" evidence="1">
    <location>
        <begin position="46"/>
        <end position="67"/>
    </location>
</feature>
<keyword evidence="1" id="KW-1133">Transmembrane helix</keyword>
<protein>
    <submittedName>
        <fullName evidence="2">Uncharacterized protein</fullName>
    </submittedName>
</protein>
<dbReference type="Proteomes" id="UP000050525">
    <property type="component" value="Unassembled WGS sequence"/>
</dbReference>
<evidence type="ECO:0000256" key="1">
    <source>
        <dbReference type="SAM" id="Phobius"/>
    </source>
</evidence>
<sequence length="70" mass="7539">MFKRILACTGDLGSSWEHTRAVSGPFITGFAFNLTSHKPLAGSHSLLALLNSCLGIICLFIMEWSGVGKQ</sequence>
<dbReference type="AlphaFoldDB" id="A0A151PHD0"/>
<reference evidence="2 3" key="1">
    <citation type="journal article" date="2012" name="Genome Biol.">
        <title>Sequencing three crocodilian genomes to illuminate the evolution of archosaurs and amniotes.</title>
        <authorList>
            <person name="St John J.A."/>
            <person name="Braun E.L."/>
            <person name="Isberg S.R."/>
            <person name="Miles L.G."/>
            <person name="Chong A.Y."/>
            <person name="Gongora J."/>
            <person name="Dalzell P."/>
            <person name="Moran C."/>
            <person name="Bed'hom B."/>
            <person name="Abzhanov A."/>
            <person name="Burgess S.C."/>
            <person name="Cooksey A.M."/>
            <person name="Castoe T.A."/>
            <person name="Crawford N.G."/>
            <person name="Densmore L.D."/>
            <person name="Drew J.C."/>
            <person name="Edwards S.V."/>
            <person name="Faircloth B.C."/>
            <person name="Fujita M.K."/>
            <person name="Greenwold M.J."/>
            <person name="Hoffmann F.G."/>
            <person name="Howard J.M."/>
            <person name="Iguchi T."/>
            <person name="Janes D.E."/>
            <person name="Khan S.Y."/>
            <person name="Kohno S."/>
            <person name="de Koning A.J."/>
            <person name="Lance S.L."/>
            <person name="McCarthy F.M."/>
            <person name="McCormack J.E."/>
            <person name="Merchant M.E."/>
            <person name="Peterson D.G."/>
            <person name="Pollock D.D."/>
            <person name="Pourmand N."/>
            <person name="Raney B.J."/>
            <person name="Roessler K.A."/>
            <person name="Sanford J.R."/>
            <person name="Sawyer R.H."/>
            <person name="Schmidt C.J."/>
            <person name="Triplett E.W."/>
            <person name="Tuberville T.D."/>
            <person name="Venegas-Anaya M."/>
            <person name="Howard J.T."/>
            <person name="Jarvis E.D."/>
            <person name="Guillette L.J.Jr."/>
            <person name="Glenn T.C."/>
            <person name="Green R.E."/>
            <person name="Ray D.A."/>
        </authorList>
    </citation>
    <scope>NUCLEOTIDE SEQUENCE [LARGE SCALE GENOMIC DNA]</scope>
    <source>
        <strain evidence="2">KSC_2009_1</strain>
    </source>
</reference>